<proteinExistence type="predicted"/>
<feature type="compositionally biased region" description="Polar residues" evidence="1">
    <location>
        <begin position="1"/>
        <end position="21"/>
    </location>
</feature>
<dbReference type="Proteomes" id="UP000238296">
    <property type="component" value="Unassembled WGS sequence"/>
</dbReference>
<feature type="region of interest" description="Disordered" evidence="1">
    <location>
        <begin position="55"/>
        <end position="283"/>
    </location>
</feature>
<evidence type="ECO:0000256" key="1">
    <source>
        <dbReference type="SAM" id="MobiDB-lite"/>
    </source>
</evidence>
<feature type="compositionally biased region" description="Basic residues" evidence="1">
    <location>
        <begin position="147"/>
        <end position="187"/>
    </location>
</feature>
<dbReference type="AlphaFoldDB" id="A0A2S8BBT9"/>
<feature type="compositionally biased region" description="Basic and acidic residues" evidence="1">
    <location>
        <begin position="59"/>
        <end position="69"/>
    </location>
</feature>
<reference evidence="2 3" key="1">
    <citation type="journal article" date="2017" name="Int. J. Syst. Evol. Microbiol.">
        <title>Mycobacterium talmoniae sp. nov., a slowly growing mycobacterium isolated from human respiratory samples.</title>
        <authorList>
            <person name="Davidson R.M."/>
            <person name="DeGroote M.A."/>
            <person name="Marola J.L."/>
            <person name="Buss S."/>
            <person name="Jones V."/>
            <person name="McNeil M.R."/>
            <person name="Freifeld A.G."/>
            <person name="Elaine Epperson L."/>
            <person name="Hasan N.A."/>
            <person name="Jackson M."/>
            <person name="Iwen P.C."/>
            <person name="Salfinger M."/>
            <person name="Strong M."/>
        </authorList>
    </citation>
    <scope>NUCLEOTIDE SEQUENCE [LARGE SCALE GENOMIC DNA]</scope>
    <source>
        <strain evidence="2 3">ATCC BAA-2683</strain>
    </source>
</reference>
<feature type="compositionally biased region" description="Basic and acidic residues" evidence="1">
    <location>
        <begin position="270"/>
        <end position="283"/>
    </location>
</feature>
<feature type="compositionally biased region" description="Basic residues" evidence="1">
    <location>
        <begin position="216"/>
        <end position="227"/>
    </location>
</feature>
<name>A0A2S8BBT9_9MYCO</name>
<sequence length="283" mass="30863">MEWGSARTQYRPAQTADQNLTAPVGRHAPQRCPDHRRGQCWIGCRRAAFHRRQLPGDDCGGRCRADRSRVVGPNHQRVAAADRGGQPTGSPLPDRAHRSRGQPGDDRAGRHGGRVGCGQRRLFLPGAAPRLRHRPTRLGVGGCAHPLPRHRNRPGFRRPRPRRQRPHPGPPHHRDRRQHRDIRHRGAALRVSVAARPQRCGNGIGNADRGWCGAAQHRRRGAHRAGRRLSAAGTGPAQPDPAGPHPSGAGAHLGGTCGGGRHARSGRAAGPDRRPNRVVCRRD</sequence>
<protein>
    <submittedName>
        <fullName evidence="2">Uncharacterized protein</fullName>
    </submittedName>
</protein>
<dbReference type="EMBL" id="PPEA01000970">
    <property type="protein sequence ID" value="PQM44115.1"/>
    <property type="molecule type" value="Genomic_DNA"/>
</dbReference>
<evidence type="ECO:0000313" key="3">
    <source>
        <dbReference type="Proteomes" id="UP000238296"/>
    </source>
</evidence>
<feature type="region of interest" description="Disordered" evidence="1">
    <location>
        <begin position="1"/>
        <end position="34"/>
    </location>
</feature>
<evidence type="ECO:0000313" key="2">
    <source>
        <dbReference type="EMBL" id="PQM44115.1"/>
    </source>
</evidence>
<feature type="compositionally biased region" description="Gly residues" evidence="1">
    <location>
        <begin position="251"/>
        <end position="260"/>
    </location>
</feature>
<gene>
    <name evidence="2" type="ORF">C1Y40_05727</name>
</gene>
<organism evidence="2 3">
    <name type="scientific">Mycobacterium talmoniae</name>
    <dbReference type="NCBI Taxonomy" id="1858794"/>
    <lineage>
        <taxon>Bacteria</taxon>
        <taxon>Bacillati</taxon>
        <taxon>Actinomycetota</taxon>
        <taxon>Actinomycetes</taxon>
        <taxon>Mycobacteriales</taxon>
        <taxon>Mycobacteriaceae</taxon>
        <taxon>Mycobacterium</taxon>
    </lineage>
</organism>
<comment type="caution">
    <text evidence="2">The sequence shown here is derived from an EMBL/GenBank/DDBJ whole genome shotgun (WGS) entry which is preliminary data.</text>
</comment>
<accession>A0A2S8BBT9</accession>